<dbReference type="EMBL" id="CM056796">
    <property type="protein sequence ID" value="KAJ8713997.1"/>
    <property type="molecule type" value="Genomic_DNA"/>
</dbReference>
<comment type="caution">
    <text evidence="1">The sequence shown here is derived from an EMBL/GenBank/DDBJ whole genome shotgun (WGS) entry which is preliminary data.</text>
</comment>
<proteinExistence type="predicted"/>
<protein>
    <submittedName>
        <fullName evidence="1">Uncharacterized protein</fullName>
    </submittedName>
</protein>
<evidence type="ECO:0000313" key="2">
    <source>
        <dbReference type="Proteomes" id="UP001231649"/>
    </source>
</evidence>
<name>A0ACC2QHA9_9NEOP</name>
<reference evidence="1" key="1">
    <citation type="submission" date="2023-03" db="EMBL/GenBank/DDBJ databases">
        <title>Chromosome-level genomes of two armyworms, Mythimna separata and Mythimna loreyi, provide insights into the biosynthesis and reception of sex pheromones.</title>
        <authorList>
            <person name="Zhao H."/>
        </authorList>
    </citation>
    <scope>NUCLEOTIDE SEQUENCE</scope>
    <source>
        <strain evidence="1">BeijingLab</strain>
    </source>
</reference>
<evidence type="ECO:0000313" key="1">
    <source>
        <dbReference type="EMBL" id="KAJ8713997.1"/>
    </source>
</evidence>
<sequence length="1444" mass="167087">MKVDAAPPSDKPKIPLPTLSQINADRITQLANQYWSPQTKESHLPYDASIVESIYQAEILGSHFSVRRIMMLEFSQYLENYLWPHYTAGEASQAHMMSIIVMINEKFRERVPAWQAFLKKPDHFPAFFEQVLRASVDDDRTRSNMREQTALLLFLNHCFGSMEVQLCRDQVKRLVSLSMWISLQEGRRNQEFKNVPKWRKYWRAIQKKDKPELLEKLNWERLYLQRLMIKFMRILESIPENGDVDSHAVRYCERFLELMIDLEALLPTRRFFNTVMDDCHLVVRSQMAALTRRPEGQLFSQLLNMLKFYARFEISDETGDPMTDRDMTLQHYSRITSLQKAAFSKFPDLRLFALANVASVDTRESLQKHFGNLSENALRAIATYLNLVPPEGKESDAPWHRVDKEFLKELLISRHERRISQLEELNSMPLYPTEEVIWDENVVPTEIYSGENCLALPKLNLQFLTLHDYLLRNFNLFRLESTYEIRQDIEDAVYRLAPWRAEDSSVYFGGWARMAHPISSFAVVEVAKPNIGEKAPSCVRADVTVTLSVRNEIKHEWESLRKHDVCFLITVRPTQGIGTKYDYRKSMVEQAGIVYVRGCEVEGMLDASGRVIEEGPEPRPELEGDARTFRLLLDPNQYRLDLDRASKGNEDVYETFNIVMRRKPKENNFKAVLETIRELMNTECVVPEWLHDIVLGYGDPGQAHYTRMPNEIPTLDFNDTFLDMEHLRNSFPGYEIKVQTDDPRKLIRPFKVTFENVRQKQKHGEEAMEEDEPRKVILVEPHVQPKRGPYLSNEPKKNTIPFTPTQVEAIRSGMQPGLTLVVGPPGTGKTDVAVQIISNLYHNFPWQRNLVVTHSNQALNQLFEKVAELDVDERHLLRLGHGEEALQTDKDFSRYGRVNYVLAKRLELLERVGRLQSTLEAGEDAGATCELAHHFHVYHVRPRWETFLAKCAQDQTKSMEVISKEFPFHEFFDDAPKPLFPGKSYEEDMEVAQSCYRYIDHIFEELEEFRAFELLRSGLDRSKYLLVKEAKIIAMTCTHAALKRSELVQMGFKYDNILMEESAQILEIETFIPLLLQNPQDGRSRLKRWIMIGDHHQLPPVVKNMAFQKYCNMEQSLFTRMVRLGVPYVELDAQGRARPSICNLYRWRYLALGDLGHVTRLPEYRAANAGLRYDFQLINVDDFNGAGETEPSPYFYQNLAEAEYVVAVFMFMRLVGWPAERISILTTYNGQKHLIRDVIDKRCAENPLIGRPHKVTTVDKYQGQQNDIALVSLVRTRAVGHVRDLRRLIVAASRARLGLYIFARANLFRNCFELQPTFNQLVERPLELELVPGERWPAQRGAAAAVPDSMTLRIRDMPHMAQYVYDMYLDRVRQCKDQYERSQGVWSAPGTARAARPAHAPPAQHAHPGANDSDDDEPSAADTPATFQPTEIVNELDETPAETS</sequence>
<keyword evidence="2" id="KW-1185">Reference proteome</keyword>
<accession>A0ACC2QHA9</accession>
<dbReference type="Proteomes" id="UP001231649">
    <property type="component" value="Chromosome 20"/>
</dbReference>
<organism evidence="1 2">
    <name type="scientific">Mythimna loreyi</name>
    <dbReference type="NCBI Taxonomy" id="667449"/>
    <lineage>
        <taxon>Eukaryota</taxon>
        <taxon>Metazoa</taxon>
        <taxon>Ecdysozoa</taxon>
        <taxon>Arthropoda</taxon>
        <taxon>Hexapoda</taxon>
        <taxon>Insecta</taxon>
        <taxon>Pterygota</taxon>
        <taxon>Neoptera</taxon>
        <taxon>Endopterygota</taxon>
        <taxon>Lepidoptera</taxon>
        <taxon>Glossata</taxon>
        <taxon>Ditrysia</taxon>
        <taxon>Noctuoidea</taxon>
        <taxon>Noctuidae</taxon>
        <taxon>Noctuinae</taxon>
        <taxon>Hadenini</taxon>
        <taxon>Mythimna</taxon>
    </lineage>
</organism>
<gene>
    <name evidence="1" type="ORF">PYW08_007617</name>
</gene>